<accession>B5RP97</accession>
<protein>
    <submittedName>
        <fullName evidence="1">Uncharacterized conserved protein</fullName>
    </submittedName>
</protein>
<dbReference type="KEGG" id="bdu:BDU_2005"/>
<proteinExistence type="predicted"/>
<evidence type="ECO:0000313" key="2">
    <source>
        <dbReference type="Proteomes" id="UP000000611"/>
    </source>
</evidence>
<organism evidence="1 2">
    <name type="scientific">Borrelia duttonii (strain Ly)</name>
    <dbReference type="NCBI Taxonomy" id="412419"/>
    <lineage>
        <taxon>Bacteria</taxon>
        <taxon>Pseudomonadati</taxon>
        <taxon>Spirochaetota</taxon>
        <taxon>Spirochaetia</taxon>
        <taxon>Spirochaetales</taxon>
        <taxon>Borreliaceae</taxon>
        <taxon>Borrelia</taxon>
    </lineage>
</organism>
<dbReference type="HOGENOM" id="CLU_1021828_0_0_12"/>
<keyword evidence="2" id="KW-1185">Reference proteome</keyword>
<dbReference type="RefSeq" id="WP_012539628.1">
    <property type="nucleotide sequence ID" value="NC_011256.1"/>
</dbReference>
<keyword evidence="1" id="KW-0614">Plasmid</keyword>
<sequence length="282" mass="32279">MCEKELKMSLGLVLVSVDIPKFKWCFTGTEVKDTTAVDGVSPKDLVVKDLPLSMTKPTKWRSIKECVFRVKTVSANSKLGTLDLKQGSIFYYHNSMYDSLKDYFGDNDEIEVLLFQTYFMCNGYSISSTKSTGILQTLCGSILSVGNISEQTVEFSGYSFGLQSKDKDDESFETYMEHSYFIRQHVSRTNDGRYIFGKPMLPRNYEFFALFVDQIQSEDKGIKFMVGEGRITMFDSSQDFSNRVVERKYQLMPSKPLVSVSYDYIAGAKFFELEKEEIYING</sequence>
<name>B5RP97_BORDL</name>
<geneLocation type="plasmid" evidence="1 2">
    <name>pl70</name>
</geneLocation>
<dbReference type="Proteomes" id="UP000000611">
    <property type="component" value="Plasmid pl70"/>
</dbReference>
<gene>
    <name evidence="1" type="ordered locus">BDU_2005</name>
</gene>
<evidence type="ECO:0000313" key="1">
    <source>
        <dbReference type="EMBL" id="ACH94183.1"/>
    </source>
</evidence>
<dbReference type="AlphaFoldDB" id="B5RP97"/>
<dbReference type="OrthoDB" id="352357at2"/>
<dbReference type="EMBL" id="CP000990">
    <property type="protein sequence ID" value="ACH94183.1"/>
    <property type="molecule type" value="Genomic_DNA"/>
</dbReference>
<reference evidence="1 2" key="1">
    <citation type="journal article" date="2008" name="PLoS Genet.">
        <title>The genome of Borrelia recurrentis, the agent of deadly louse-borne relapsing fever, is a degraded subset of tick-borne Borrelia duttonii.</title>
        <authorList>
            <person name="Lescot M."/>
            <person name="Audic S."/>
            <person name="Robert C."/>
            <person name="Nguyen T.T."/>
            <person name="Blanc G."/>
            <person name="Cutler S.J."/>
            <person name="Wincker P."/>
            <person name="Couloux A."/>
            <person name="Claverie J.-M."/>
            <person name="Raoult D."/>
            <person name="Drancourt M."/>
        </authorList>
    </citation>
    <scope>NUCLEOTIDE SEQUENCE [LARGE SCALE GENOMIC DNA]</scope>
    <source>
        <strain evidence="1 2">Ly</strain>
    </source>
</reference>